<evidence type="ECO:0000313" key="1">
    <source>
        <dbReference type="EMBL" id="KOO23562.1"/>
    </source>
</evidence>
<sequence length="91" mass="9942">MADRTMEAAVRENVAAERRYLESCSELSSAISTLESAVTAFVGKDRGDIKVFAQTRARLESELAEDRVAQLSEVDVVIVPRIDTAFIVLGP</sequence>
<dbReference type="EMBL" id="JWZX01003179">
    <property type="protein sequence ID" value="KOO23562.1"/>
    <property type="molecule type" value="Genomic_DNA"/>
</dbReference>
<evidence type="ECO:0000313" key="2">
    <source>
        <dbReference type="Proteomes" id="UP000037460"/>
    </source>
</evidence>
<keyword evidence="2" id="KW-1185">Reference proteome</keyword>
<dbReference type="Proteomes" id="UP000037460">
    <property type="component" value="Unassembled WGS sequence"/>
</dbReference>
<reference evidence="2" key="1">
    <citation type="journal article" date="2015" name="PLoS Genet.">
        <title>Genome Sequence and Transcriptome Analyses of Chrysochromulina tobin: Metabolic Tools for Enhanced Algal Fitness in the Prominent Order Prymnesiales (Haptophyceae).</title>
        <authorList>
            <person name="Hovde B.T."/>
            <person name="Deodato C.R."/>
            <person name="Hunsperger H.M."/>
            <person name="Ryken S.A."/>
            <person name="Yost W."/>
            <person name="Jha R.K."/>
            <person name="Patterson J."/>
            <person name="Monnat R.J. Jr."/>
            <person name="Barlow S.B."/>
            <person name="Starkenburg S.R."/>
            <person name="Cattolico R.A."/>
        </authorList>
    </citation>
    <scope>NUCLEOTIDE SEQUENCE</scope>
    <source>
        <strain evidence="2">CCMP291</strain>
    </source>
</reference>
<gene>
    <name evidence="1" type="ORF">Ctob_005733</name>
</gene>
<name>A0A0M0JB37_9EUKA</name>
<proteinExistence type="predicted"/>
<protein>
    <submittedName>
        <fullName evidence="1">Uncharacterized protein</fullName>
    </submittedName>
</protein>
<dbReference type="AlphaFoldDB" id="A0A0M0JB37"/>
<accession>A0A0M0JB37</accession>
<comment type="caution">
    <text evidence="1">The sequence shown here is derived from an EMBL/GenBank/DDBJ whole genome shotgun (WGS) entry which is preliminary data.</text>
</comment>
<organism evidence="1 2">
    <name type="scientific">Chrysochromulina tobinii</name>
    <dbReference type="NCBI Taxonomy" id="1460289"/>
    <lineage>
        <taxon>Eukaryota</taxon>
        <taxon>Haptista</taxon>
        <taxon>Haptophyta</taxon>
        <taxon>Prymnesiophyceae</taxon>
        <taxon>Prymnesiales</taxon>
        <taxon>Chrysochromulinaceae</taxon>
        <taxon>Chrysochromulina</taxon>
    </lineage>
</organism>